<dbReference type="GO" id="GO:0003824">
    <property type="term" value="F:catalytic activity"/>
    <property type="evidence" value="ECO:0007669"/>
    <property type="project" value="InterPro"/>
</dbReference>
<dbReference type="GO" id="GO:0006281">
    <property type="term" value="P:DNA repair"/>
    <property type="evidence" value="ECO:0007669"/>
    <property type="project" value="InterPro"/>
</dbReference>
<dbReference type="InParanoid" id="Q0U0B0"/>
<sequence>MKELMSYKYVGPKSAFVVMGWCLKRNRFTVDTHVYRIAGLWGWRPKEADAREDATAFGCACRGGAKKDQKCKVSKEIRKIA</sequence>
<evidence type="ECO:0000313" key="1">
    <source>
        <dbReference type="EMBL" id="EAT77813.1"/>
    </source>
</evidence>
<reference evidence="2" key="1">
    <citation type="journal article" date="2007" name="Plant Cell">
        <title>Dothideomycete-plant interactions illuminated by genome sequencing and EST analysis of the wheat pathogen Stagonospora nodorum.</title>
        <authorList>
            <person name="Hane J.K."/>
            <person name="Lowe R.G."/>
            <person name="Solomon P.S."/>
            <person name="Tan K.C."/>
            <person name="Schoch C.L."/>
            <person name="Spatafora J.W."/>
            <person name="Crous P.W."/>
            <person name="Kodira C."/>
            <person name="Birren B.W."/>
            <person name="Galagan J.E."/>
            <person name="Torriani S.F."/>
            <person name="McDonald B.A."/>
            <person name="Oliver R.P."/>
        </authorList>
    </citation>
    <scope>NUCLEOTIDE SEQUENCE [LARGE SCALE GENOMIC DNA]</scope>
    <source>
        <strain evidence="2">SN15 / ATCC MYA-4574 / FGSC 10173</strain>
    </source>
</reference>
<dbReference type="InterPro" id="IPR011257">
    <property type="entry name" value="DNA_glycosylase"/>
</dbReference>
<dbReference type="GeneID" id="5981727"/>
<dbReference type="AlphaFoldDB" id="Q0U0B0"/>
<dbReference type="KEGG" id="pno:SNOG_14621"/>
<dbReference type="Gene3D" id="1.10.1670.10">
    <property type="entry name" value="Helix-hairpin-Helix base-excision DNA repair enzymes (C-terminal)"/>
    <property type="match status" value="1"/>
</dbReference>
<protein>
    <recommendedName>
        <fullName evidence="3">HhH-GPD domain-containing protein</fullName>
    </recommendedName>
</protein>
<dbReference type="VEuPathDB" id="FungiDB:JI435_146220"/>
<name>Q0U0B0_PHANO</name>
<dbReference type="InterPro" id="IPR023170">
    <property type="entry name" value="HhH_base_excis_C"/>
</dbReference>
<dbReference type="RefSeq" id="XP_001804803.1">
    <property type="nucleotide sequence ID" value="XM_001804751.1"/>
</dbReference>
<dbReference type="SUPFAM" id="SSF48150">
    <property type="entry name" value="DNA-glycosylase"/>
    <property type="match status" value="1"/>
</dbReference>
<dbReference type="Proteomes" id="UP000001055">
    <property type="component" value="Unassembled WGS sequence"/>
</dbReference>
<organism evidence="1 2">
    <name type="scientific">Phaeosphaeria nodorum (strain SN15 / ATCC MYA-4574 / FGSC 10173)</name>
    <name type="common">Glume blotch fungus</name>
    <name type="synonym">Parastagonospora nodorum</name>
    <dbReference type="NCBI Taxonomy" id="321614"/>
    <lineage>
        <taxon>Eukaryota</taxon>
        <taxon>Fungi</taxon>
        <taxon>Dikarya</taxon>
        <taxon>Ascomycota</taxon>
        <taxon>Pezizomycotina</taxon>
        <taxon>Dothideomycetes</taxon>
        <taxon>Pleosporomycetidae</taxon>
        <taxon>Pleosporales</taxon>
        <taxon>Pleosporineae</taxon>
        <taxon>Phaeosphaeriaceae</taxon>
        <taxon>Parastagonospora</taxon>
    </lineage>
</organism>
<evidence type="ECO:0000313" key="2">
    <source>
        <dbReference type="Proteomes" id="UP000001055"/>
    </source>
</evidence>
<dbReference type="EMBL" id="CH445357">
    <property type="protein sequence ID" value="EAT77813.1"/>
    <property type="molecule type" value="Genomic_DNA"/>
</dbReference>
<proteinExistence type="predicted"/>
<accession>Q0U0B0</accession>
<dbReference type="Gene3D" id="1.10.340.30">
    <property type="entry name" value="Hypothetical protein, domain 2"/>
    <property type="match status" value="1"/>
</dbReference>
<dbReference type="PANTHER" id="PTHR47203:SF1">
    <property type="entry name" value="HYPOTHETICAL BASE EXCISION DNA REPAIR PROTEIN (EUROFUNG)"/>
    <property type="match status" value="1"/>
</dbReference>
<dbReference type="PANTHER" id="PTHR47203">
    <property type="match status" value="1"/>
</dbReference>
<evidence type="ECO:0008006" key="3">
    <source>
        <dbReference type="Google" id="ProtNLM"/>
    </source>
</evidence>
<gene>
    <name evidence="1" type="ORF">SNOG_14621</name>
</gene>